<proteinExistence type="predicted"/>
<dbReference type="RefSeq" id="WP_035862802.1">
    <property type="nucleotide sequence ID" value="NZ_KK853997.1"/>
</dbReference>
<dbReference type="OrthoDB" id="3871985at2"/>
<gene>
    <name evidence="2" type="ORF">KCH_27870</name>
</gene>
<dbReference type="PATRIC" id="fig|1348663.4.peg.2690"/>
<dbReference type="Proteomes" id="UP000027178">
    <property type="component" value="Unassembled WGS sequence"/>
</dbReference>
<protein>
    <submittedName>
        <fullName evidence="2">Uncharacterized protein</fullName>
    </submittedName>
</protein>
<feature type="region of interest" description="Disordered" evidence="1">
    <location>
        <begin position="156"/>
        <end position="176"/>
    </location>
</feature>
<dbReference type="HOGENOM" id="CLU_969023_0_0_11"/>
<keyword evidence="3" id="KW-1185">Reference proteome</keyword>
<dbReference type="AlphaFoldDB" id="A0A066Z5E6"/>
<sequence length="287" mass="29973">MPEQELSDVFERAVGDAAPDLGLLVTGATARGDAIRLRRRATLTGAVAAVAGLAVAGGLLLHPGPPATAVSPGTGDLGAPPASAAPSVQSTLPSDRVPLTGSAAMVTLRELLRPQLVVDSWDGDGSPSDAEVRTTITVRLLDRDSGHTGTLQIRVASPRPQQPPTGGFDCKGHPDTDQCVPIKGKDGERGTVYLRQDESQQISYLSELVRPDDVQILMLATGTDGNEPVVTRAEISNWVLSPGWQPVIDRKAAEDAARRMETDPAVNPKQRPDARIKAAGASAVATP</sequence>
<feature type="region of interest" description="Disordered" evidence="1">
    <location>
        <begin position="70"/>
        <end position="97"/>
    </location>
</feature>
<evidence type="ECO:0000313" key="3">
    <source>
        <dbReference type="Proteomes" id="UP000027178"/>
    </source>
</evidence>
<feature type="region of interest" description="Disordered" evidence="1">
    <location>
        <begin position="252"/>
        <end position="287"/>
    </location>
</feature>
<comment type="caution">
    <text evidence="2">The sequence shown here is derived from an EMBL/GenBank/DDBJ whole genome shotgun (WGS) entry which is preliminary data.</text>
</comment>
<organism evidence="2 3">
    <name type="scientific">Kitasatospora cheerisanensis KCTC 2395</name>
    <dbReference type="NCBI Taxonomy" id="1348663"/>
    <lineage>
        <taxon>Bacteria</taxon>
        <taxon>Bacillati</taxon>
        <taxon>Actinomycetota</taxon>
        <taxon>Actinomycetes</taxon>
        <taxon>Kitasatosporales</taxon>
        <taxon>Streptomycetaceae</taxon>
        <taxon>Kitasatospora</taxon>
    </lineage>
</organism>
<name>A0A066Z5E6_9ACTN</name>
<evidence type="ECO:0000256" key="1">
    <source>
        <dbReference type="SAM" id="MobiDB-lite"/>
    </source>
</evidence>
<evidence type="ECO:0000313" key="2">
    <source>
        <dbReference type="EMBL" id="KDN85556.1"/>
    </source>
</evidence>
<feature type="compositionally biased region" description="Basic and acidic residues" evidence="1">
    <location>
        <begin position="252"/>
        <end position="262"/>
    </location>
</feature>
<accession>A0A066Z5E6</accession>
<reference evidence="2 3" key="1">
    <citation type="submission" date="2014-05" db="EMBL/GenBank/DDBJ databases">
        <title>Draft Genome Sequence of Kitasatospora cheerisanensis KCTC 2395.</title>
        <authorList>
            <person name="Nam D.H."/>
        </authorList>
    </citation>
    <scope>NUCLEOTIDE SEQUENCE [LARGE SCALE GENOMIC DNA]</scope>
    <source>
        <strain evidence="2 3">KCTC 2395</strain>
    </source>
</reference>
<dbReference type="EMBL" id="JNBY01000083">
    <property type="protein sequence ID" value="KDN85556.1"/>
    <property type="molecule type" value="Genomic_DNA"/>
</dbReference>
<dbReference type="eggNOG" id="ENOG50320T1">
    <property type="taxonomic scope" value="Bacteria"/>
</dbReference>